<dbReference type="AlphaFoldDB" id="A0A1I7ZQE3"/>
<dbReference type="InterPro" id="IPR042855">
    <property type="entry name" value="V_SNARE_CC"/>
</dbReference>
<dbReference type="GO" id="GO:0016020">
    <property type="term" value="C:membrane"/>
    <property type="evidence" value="ECO:0007669"/>
    <property type="project" value="InterPro"/>
</dbReference>
<dbReference type="Proteomes" id="UP000095287">
    <property type="component" value="Unplaced"/>
</dbReference>
<dbReference type="WBParaSite" id="L893_g28566.t1">
    <property type="protein sequence ID" value="L893_g28566.t1"/>
    <property type="gene ID" value="L893_g28566"/>
</dbReference>
<dbReference type="GO" id="GO:0016192">
    <property type="term" value="P:vesicle-mediated transport"/>
    <property type="evidence" value="ECO:0007669"/>
    <property type="project" value="InterPro"/>
</dbReference>
<keyword evidence="4" id="KW-1185">Reference proteome</keyword>
<dbReference type="InterPro" id="IPR001388">
    <property type="entry name" value="Synaptobrevin-like"/>
</dbReference>
<reference evidence="5" key="1">
    <citation type="submission" date="2016-11" db="UniProtKB">
        <authorList>
            <consortium name="WormBaseParasite"/>
        </authorList>
    </citation>
    <scope>IDENTIFICATION</scope>
</reference>
<proteinExistence type="predicted"/>
<evidence type="ECO:0000313" key="5">
    <source>
        <dbReference type="WBParaSite" id="L893_g28566.t1"/>
    </source>
</evidence>
<feature type="domain" description="V-SNARE coiled-coil homology" evidence="3">
    <location>
        <begin position="19"/>
        <end position="79"/>
    </location>
</feature>
<dbReference type="PRINTS" id="PR00219">
    <property type="entry name" value="SYNAPTOBREVN"/>
</dbReference>
<keyword evidence="2" id="KW-0472">Membrane</keyword>
<dbReference type="PROSITE" id="PS50892">
    <property type="entry name" value="V_SNARE"/>
    <property type="match status" value="1"/>
</dbReference>
<protein>
    <submittedName>
        <fullName evidence="5">V-SNARE coiled-coil homology domain-containing protein</fullName>
    </submittedName>
</protein>
<name>A0A1I7ZQE3_9BILA</name>
<evidence type="ECO:0000256" key="1">
    <source>
        <dbReference type="PROSITE-ProRule" id="PRU00290"/>
    </source>
</evidence>
<organism evidence="4 5">
    <name type="scientific">Steinernema glaseri</name>
    <dbReference type="NCBI Taxonomy" id="37863"/>
    <lineage>
        <taxon>Eukaryota</taxon>
        <taxon>Metazoa</taxon>
        <taxon>Ecdysozoa</taxon>
        <taxon>Nematoda</taxon>
        <taxon>Chromadorea</taxon>
        <taxon>Rhabditida</taxon>
        <taxon>Tylenchina</taxon>
        <taxon>Panagrolaimomorpha</taxon>
        <taxon>Strongyloidoidea</taxon>
        <taxon>Steinernematidae</taxon>
        <taxon>Steinernema</taxon>
    </lineage>
</organism>
<feature type="transmembrane region" description="Helical" evidence="2">
    <location>
        <begin position="83"/>
        <end position="103"/>
    </location>
</feature>
<dbReference type="InterPro" id="IPR016444">
    <property type="entry name" value="Synaptobrevin/VAMP"/>
</dbReference>
<dbReference type="SUPFAM" id="SSF58038">
    <property type="entry name" value="SNARE fusion complex"/>
    <property type="match status" value="1"/>
</dbReference>
<keyword evidence="1" id="KW-0175">Coiled coil</keyword>
<dbReference type="Gene3D" id="1.20.5.110">
    <property type="match status" value="1"/>
</dbReference>
<sequence>MNHLGLPNTLISPHPANNKIANVQKDLDSVMGVMRDNIQSVIERDEKLSNLTTRVDMLNSGAGEFAVNARKARYQAQLRRQKWRLVIGTLCALFMICILRKWFIL</sequence>
<keyword evidence="2" id="KW-1133">Transmembrane helix</keyword>
<evidence type="ECO:0000259" key="3">
    <source>
        <dbReference type="PROSITE" id="PS50892"/>
    </source>
</evidence>
<keyword evidence="2" id="KW-0812">Transmembrane</keyword>
<evidence type="ECO:0000256" key="2">
    <source>
        <dbReference type="SAM" id="Phobius"/>
    </source>
</evidence>
<dbReference type="PANTHER" id="PTHR45701">
    <property type="entry name" value="SYNAPTOBREVIN FAMILY MEMBER"/>
    <property type="match status" value="1"/>
</dbReference>
<evidence type="ECO:0000313" key="4">
    <source>
        <dbReference type="Proteomes" id="UP000095287"/>
    </source>
</evidence>
<dbReference type="Pfam" id="PF00957">
    <property type="entry name" value="Synaptobrevin"/>
    <property type="match status" value="1"/>
</dbReference>
<accession>A0A1I7ZQE3</accession>